<dbReference type="AlphaFoldDB" id="A0A6M3IZW1"/>
<gene>
    <name evidence="2" type="ORF">MM415A02602_0005</name>
    <name evidence="1" type="ORF">MM415B00820_0034</name>
</gene>
<sequence>MNQMNQDEFEIKIHDLRNQINAFANIVTVLMVKLELKQLEFEGDDWTDVIESTILDIQVKDGRVKIELDRNSDERGGV</sequence>
<dbReference type="EMBL" id="MT141980">
    <property type="protein sequence ID" value="QJA72812.1"/>
    <property type="molecule type" value="Genomic_DNA"/>
</dbReference>
<accession>A0A6M3IZW1</accession>
<organism evidence="1">
    <name type="scientific">viral metagenome</name>
    <dbReference type="NCBI Taxonomy" id="1070528"/>
    <lineage>
        <taxon>unclassified sequences</taxon>
        <taxon>metagenomes</taxon>
        <taxon>organismal metagenomes</taxon>
    </lineage>
</organism>
<name>A0A6M3IZW1_9ZZZZ</name>
<protein>
    <submittedName>
        <fullName evidence="1">Uncharacterized protein</fullName>
    </submittedName>
</protein>
<reference evidence="1" key="1">
    <citation type="submission" date="2020-03" db="EMBL/GenBank/DDBJ databases">
        <title>The deep terrestrial virosphere.</title>
        <authorList>
            <person name="Holmfeldt K."/>
            <person name="Nilsson E."/>
            <person name="Simone D."/>
            <person name="Lopez-Fernandez M."/>
            <person name="Wu X."/>
            <person name="de Brujin I."/>
            <person name="Lundin D."/>
            <person name="Andersson A."/>
            <person name="Bertilsson S."/>
            <person name="Dopson M."/>
        </authorList>
    </citation>
    <scope>NUCLEOTIDE SEQUENCE</scope>
    <source>
        <strain evidence="2">MM415A02602</strain>
        <strain evidence="1">MM415B00820</strain>
    </source>
</reference>
<evidence type="ECO:0000313" key="1">
    <source>
        <dbReference type="EMBL" id="QJA62172.1"/>
    </source>
</evidence>
<evidence type="ECO:0000313" key="2">
    <source>
        <dbReference type="EMBL" id="QJA72812.1"/>
    </source>
</evidence>
<proteinExistence type="predicted"/>
<dbReference type="EMBL" id="MT141463">
    <property type="protein sequence ID" value="QJA62172.1"/>
    <property type="molecule type" value="Genomic_DNA"/>
</dbReference>